<dbReference type="InParanoid" id="D7FIJ0"/>
<evidence type="ECO:0000256" key="2">
    <source>
        <dbReference type="ARBA" id="ARBA00022490"/>
    </source>
</evidence>
<keyword evidence="7" id="KW-1185">Reference proteome</keyword>
<dbReference type="Proteomes" id="UP000002630">
    <property type="component" value="Linkage Group LG22"/>
</dbReference>
<evidence type="ECO:0000256" key="3">
    <source>
        <dbReference type="ARBA" id="ARBA00023212"/>
    </source>
</evidence>
<evidence type="ECO:0000313" key="7">
    <source>
        <dbReference type="Proteomes" id="UP000002630"/>
    </source>
</evidence>
<dbReference type="STRING" id="2880.D7FIJ0"/>
<dbReference type="AlphaFoldDB" id="D7FIJ0"/>
<dbReference type="EMBL" id="FN649747">
    <property type="protein sequence ID" value="CBJ28813.1"/>
    <property type="molecule type" value="Genomic_DNA"/>
</dbReference>
<name>D7FIJ0_ECTSI</name>
<dbReference type="PANTHER" id="PTHR46126">
    <property type="entry name" value="DYNACTIN SUBUNIT 5"/>
    <property type="match status" value="1"/>
</dbReference>
<reference evidence="6 7" key="1">
    <citation type="journal article" date="2010" name="Nature">
        <title>The Ectocarpus genome and the independent evolution of multicellularity in brown algae.</title>
        <authorList>
            <person name="Cock J.M."/>
            <person name="Sterck L."/>
            <person name="Rouze P."/>
            <person name="Scornet D."/>
            <person name="Allen A.E."/>
            <person name="Amoutzias G."/>
            <person name="Anthouard V."/>
            <person name="Artiguenave F."/>
            <person name="Aury J.M."/>
            <person name="Badger J.H."/>
            <person name="Beszteri B."/>
            <person name="Billiau K."/>
            <person name="Bonnet E."/>
            <person name="Bothwell J.H."/>
            <person name="Bowler C."/>
            <person name="Boyen C."/>
            <person name="Brownlee C."/>
            <person name="Carrano C.J."/>
            <person name="Charrier B."/>
            <person name="Cho G.Y."/>
            <person name="Coelho S.M."/>
            <person name="Collen J."/>
            <person name="Corre E."/>
            <person name="Da Silva C."/>
            <person name="Delage L."/>
            <person name="Delaroque N."/>
            <person name="Dittami S.M."/>
            <person name="Doulbeau S."/>
            <person name="Elias M."/>
            <person name="Farnham G."/>
            <person name="Gachon C.M."/>
            <person name="Gschloessl B."/>
            <person name="Heesch S."/>
            <person name="Jabbari K."/>
            <person name="Jubin C."/>
            <person name="Kawai H."/>
            <person name="Kimura K."/>
            <person name="Kloareg B."/>
            <person name="Kupper F.C."/>
            <person name="Lang D."/>
            <person name="Le Bail A."/>
            <person name="Leblanc C."/>
            <person name="Lerouge P."/>
            <person name="Lohr M."/>
            <person name="Lopez P.J."/>
            <person name="Martens C."/>
            <person name="Maumus F."/>
            <person name="Michel G."/>
            <person name="Miranda-Saavedra D."/>
            <person name="Morales J."/>
            <person name="Moreau H."/>
            <person name="Motomura T."/>
            <person name="Nagasato C."/>
            <person name="Napoli C.A."/>
            <person name="Nelson D.R."/>
            <person name="Nyvall-Collen P."/>
            <person name="Peters A.F."/>
            <person name="Pommier C."/>
            <person name="Potin P."/>
            <person name="Poulain J."/>
            <person name="Quesneville H."/>
            <person name="Read B."/>
            <person name="Rensing S.A."/>
            <person name="Ritter A."/>
            <person name="Rousvoal S."/>
            <person name="Samanta M."/>
            <person name="Samson G."/>
            <person name="Schroeder D.C."/>
            <person name="Segurens B."/>
            <person name="Strittmatter M."/>
            <person name="Tonon T."/>
            <person name="Tregear J.W."/>
            <person name="Valentin K."/>
            <person name="von Dassow P."/>
            <person name="Yamagishi T."/>
            <person name="Van de Peer Y."/>
            <person name="Wincker P."/>
        </authorList>
    </citation>
    <scope>NUCLEOTIDE SEQUENCE [LARGE SCALE GENOMIC DNA]</scope>
    <source>
        <strain evidence="7">Ec32 / CCAP1310/4</strain>
    </source>
</reference>
<evidence type="ECO:0000313" key="6">
    <source>
        <dbReference type="EMBL" id="CBJ28813.1"/>
    </source>
</evidence>
<dbReference type="CDD" id="cd03359">
    <property type="entry name" value="LbH_Dynactin_5"/>
    <property type="match status" value="1"/>
</dbReference>
<dbReference type="GO" id="GO:0005869">
    <property type="term" value="C:dynactin complex"/>
    <property type="evidence" value="ECO:0007669"/>
    <property type="project" value="TreeGrafter"/>
</dbReference>
<organism evidence="6 7">
    <name type="scientific">Ectocarpus siliculosus</name>
    <name type="common">Brown alga</name>
    <name type="synonym">Conferva siliculosa</name>
    <dbReference type="NCBI Taxonomy" id="2880"/>
    <lineage>
        <taxon>Eukaryota</taxon>
        <taxon>Sar</taxon>
        <taxon>Stramenopiles</taxon>
        <taxon>Ochrophyta</taxon>
        <taxon>PX clade</taxon>
        <taxon>Phaeophyceae</taxon>
        <taxon>Ectocarpales</taxon>
        <taxon>Ectocarpaceae</taxon>
        <taxon>Ectocarpus</taxon>
    </lineage>
</organism>
<comment type="subcellular location">
    <subcellularLocation>
        <location evidence="1">Cytoplasm</location>
        <location evidence="1">Cytoskeleton</location>
    </subcellularLocation>
</comment>
<sequence>MAGSAQEEYVKTRDGDIVFKKAHVHGLHNLFLMGRSIIMPGVIIRGELQEIRIGRYCVVGEGTVIRPAYRIEQEESNLKCRFTPLSVGSHTYIGKSCVVESAGIGCNVRIEDGCVLGRNSFVRDNCHLLPGTVLPEGAVVPPFTVLQGCPARMVSVLHESTPSVWTEDAVNFYETFEPSAVVTPK</sequence>
<dbReference type="InterPro" id="IPR011004">
    <property type="entry name" value="Trimer_LpxA-like_sf"/>
</dbReference>
<proteinExistence type="inferred from homology"/>
<dbReference type="OrthoDB" id="417208at2759"/>
<evidence type="ECO:0000256" key="5">
    <source>
        <dbReference type="ARBA" id="ARBA00034865"/>
    </source>
</evidence>
<dbReference type="InterPro" id="IPR047125">
    <property type="entry name" value="DCTN5"/>
</dbReference>
<dbReference type="Pfam" id="PF21711">
    <property type="entry name" value="DCTN5"/>
    <property type="match status" value="1"/>
</dbReference>
<keyword evidence="3" id="KW-0206">Cytoskeleton</keyword>
<accession>D7FIJ0</accession>
<keyword evidence="2" id="KW-0963">Cytoplasm</keyword>
<protein>
    <recommendedName>
        <fullName evidence="5">Dynactin subunit 5</fullName>
    </recommendedName>
</protein>
<dbReference type="EMBL" id="FN647878">
    <property type="protein sequence ID" value="CBJ28813.1"/>
    <property type="molecule type" value="Genomic_DNA"/>
</dbReference>
<dbReference type="FunCoup" id="D7FIJ0">
    <property type="interactions" value="233"/>
</dbReference>
<dbReference type="PANTHER" id="PTHR46126:SF1">
    <property type="entry name" value="DYNACTIN SUBUNIT 5"/>
    <property type="match status" value="1"/>
</dbReference>
<evidence type="ECO:0000256" key="4">
    <source>
        <dbReference type="ARBA" id="ARBA00034706"/>
    </source>
</evidence>
<dbReference type="OMA" id="SQIHGTQ"/>
<evidence type="ECO:0000256" key="1">
    <source>
        <dbReference type="ARBA" id="ARBA00004245"/>
    </source>
</evidence>
<dbReference type="SUPFAM" id="SSF51161">
    <property type="entry name" value="Trimeric LpxA-like enzymes"/>
    <property type="match status" value="1"/>
</dbReference>
<dbReference type="Gene3D" id="2.160.10.10">
    <property type="entry name" value="Hexapeptide repeat proteins"/>
    <property type="match status" value="1"/>
</dbReference>
<gene>
    <name evidence="6" type="ORF">Esi_0120_0077</name>
</gene>
<dbReference type="eggNOG" id="KOG3121">
    <property type="taxonomic scope" value="Eukaryota"/>
</dbReference>
<comment type="similarity">
    <text evidence="4">Belongs to the dynactin subunits 5/6 family. Dynactin subunit 5 subfamily.</text>
</comment>